<evidence type="ECO:0000313" key="2">
    <source>
        <dbReference type="EMBL" id="TPP59645.1"/>
    </source>
</evidence>
<keyword evidence="3" id="KW-1185">Reference proteome</keyword>
<organism evidence="2 3">
    <name type="scientific">Fasciola gigantica</name>
    <name type="common">Giant liver fluke</name>
    <dbReference type="NCBI Taxonomy" id="46835"/>
    <lineage>
        <taxon>Eukaryota</taxon>
        <taxon>Metazoa</taxon>
        <taxon>Spiralia</taxon>
        <taxon>Lophotrochozoa</taxon>
        <taxon>Platyhelminthes</taxon>
        <taxon>Trematoda</taxon>
        <taxon>Digenea</taxon>
        <taxon>Plagiorchiida</taxon>
        <taxon>Echinostomata</taxon>
        <taxon>Echinostomatoidea</taxon>
        <taxon>Fasciolidae</taxon>
        <taxon>Fasciola</taxon>
    </lineage>
</organism>
<proteinExistence type="predicted"/>
<sequence>MTIPSENSRFTTQNCPLKFTFPTTGENPKHFQHSQNATGIMNTIVLIIVFSSCGVLALIICITVCFMFYRRRHSVTDSNEIIWPEVDTLTIKMKPEDYVEYGPSTSTSEVITVTELFIPSEKNNAELGKGVEYEVYEEDEVTDFEQRLTDEQYSKESEKQIAGVSSSVASNFQNENVEIKSSSSDSEKD</sequence>
<dbReference type="Proteomes" id="UP000316759">
    <property type="component" value="Unassembled WGS sequence"/>
</dbReference>
<feature type="transmembrane region" description="Helical" evidence="1">
    <location>
        <begin position="44"/>
        <end position="69"/>
    </location>
</feature>
<keyword evidence="1" id="KW-0472">Membrane</keyword>
<evidence type="ECO:0000313" key="3">
    <source>
        <dbReference type="Proteomes" id="UP000316759"/>
    </source>
</evidence>
<evidence type="ECO:0000256" key="1">
    <source>
        <dbReference type="SAM" id="Phobius"/>
    </source>
</evidence>
<protein>
    <submittedName>
        <fullName evidence="2">Uncharacterized protein</fullName>
    </submittedName>
</protein>
<dbReference type="EMBL" id="SUNJ01010446">
    <property type="protein sequence ID" value="TPP59645.1"/>
    <property type="molecule type" value="Genomic_DNA"/>
</dbReference>
<comment type="caution">
    <text evidence="2">The sequence shown here is derived from an EMBL/GenBank/DDBJ whole genome shotgun (WGS) entry which is preliminary data.</text>
</comment>
<reference evidence="2 3" key="1">
    <citation type="submission" date="2019-04" db="EMBL/GenBank/DDBJ databases">
        <title>Annotation for the trematode Fasciola gigantica.</title>
        <authorList>
            <person name="Choi Y.-J."/>
        </authorList>
    </citation>
    <scope>NUCLEOTIDE SEQUENCE [LARGE SCALE GENOMIC DNA]</scope>
    <source>
        <strain evidence="2">Uganda_cow_1</strain>
    </source>
</reference>
<keyword evidence="1" id="KW-0812">Transmembrane</keyword>
<accession>A0A504YGU5</accession>
<dbReference type="AlphaFoldDB" id="A0A504YGU5"/>
<name>A0A504YGU5_FASGI</name>
<gene>
    <name evidence="2" type="ORF">FGIG_01750</name>
</gene>
<keyword evidence="1" id="KW-1133">Transmembrane helix</keyword>